<evidence type="ECO:0000313" key="4">
    <source>
        <dbReference type="EMBL" id="ODQ57090.1"/>
    </source>
</evidence>
<dbReference type="GO" id="GO:0015986">
    <property type="term" value="P:proton motive force-driven ATP synthesis"/>
    <property type="evidence" value="ECO:0007669"/>
    <property type="project" value="EnsemblFungi"/>
</dbReference>
<dbReference type="RefSeq" id="XP_019036297.1">
    <property type="nucleotide sequence ID" value="XM_019183896.1"/>
</dbReference>
<name>A0A1E3NVS0_WICAA</name>
<evidence type="ECO:0000256" key="1">
    <source>
        <dbReference type="ARBA" id="ARBA00004325"/>
    </source>
</evidence>
<proteinExistence type="predicted"/>
<accession>A0A1E3NVS0</accession>
<sequence length="70" mass="7607">MGSAYVIFGKTVPAHYISIATLSAALLVALPNPFAAAQTTPKINASSPEEEKFINDYLKKAEESEKKEQH</sequence>
<dbReference type="PANTHER" id="PTHR28074:SF1">
    <property type="entry name" value="ATP SYNTHASE SUBUNIT K, MITOCHONDRIAL"/>
    <property type="match status" value="1"/>
</dbReference>
<dbReference type="GeneID" id="30201142"/>
<keyword evidence="5" id="KW-1185">Reference proteome</keyword>
<keyword evidence="2" id="KW-0496">Mitochondrion</keyword>
<dbReference type="STRING" id="683960.A0A1E3NVS0"/>
<evidence type="ECO:0000313" key="5">
    <source>
        <dbReference type="Proteomes" id="UP000094112"/>
    </source>
</evidence>
<dbReference type="OrthoDB" id="3979367at2759"/>
<dbReference type="PANTHER" id="PTHR28074">
    <property type="entry name" value="ATP SYNTHASE SUBUNIT K, MITOCHONDRIAL"/>
    <property type="match status" value="1"/>
</dbReference>
<dbReference type="GO" id="GO:0065003">
    <property type="term" value="P:protein-containing complex assembly"/>
    <property type="evidence" value="ECO:0007669"/>
    <property type="project" value="EnsemblFungi"/>
</dbReference>
<reference evidence="4 5" key="1">
    <citation type="journal article" date="2016" name="Proc. Natl. Acad. Sci. U.S.A.">
        <title>Comparative genomics of biotechnologically important yeasts.</title>
        <authorList>
            <person name="Riley R."/>
            <person name="Haridas S."/>
            <person name="Wolfe K.H."/>
            <person name="Lopes M.R."/>
            <person name="Hittinger C.T."/>
            <person name="Goeker M."/>
            <person name="Salamov A.A."/>
            <person name="Wisecaver J.H."/>
            <person name="Long T.M."/>
            <person name="Calvey C.H."/>
            <person name="Aerts A.L."/>
            <person name="Barry K.W."/>
            <person name="Choi C."/>
            <person name="Clum A."/>
            <person name="Coughlan A.Y."/>
            <person name="Deshpande S."/>
            <person name="Douglass A.P."/>
            <person name="Hanson S.J."/>
            <person name="Klenk H.-P."/>
            <person name="LaButti K.M."/>
            <person name="Lapidus A."/>
            <person name="Lindquist E.A."/>
            <person name="Lipzen A.M."/>
            <person name="Meier-Kolthoff J.P."/>
            <person name="Ohm R.A."/>
            <person name="Otillar R.P."/>
            <person name="Pangilinan J.L."/>
            <person name="Peng Y."/>
            <person name="Rokas A."/>
            <person name="Rosa C.A."/>
            <person name="Scheuner C."/>
            <person name="Sibirny A.A."/>
            <person name="Slot J.C."/>
            <person name="Stielow J.B."/>
            <person name="Sun H."/>
            <person name="Kurtzman C.P."/>
            <person name="Blackwell M."/>
            <person name="Grigoriev I.V."/>
            <person name="Jeffries T.W."/>
        </authorList>
    </citation>
    <scope>NUCLEOTIDE SEQUENCE [LARGE SCALE GENOMIC DNA]</scope>
    <source>
        <strain evidence="5">ATCC 58044 / CBS 1984 / NCYC 433 / NRRL Y-366-8</strain>
    </source>
</reference>
<dbReference type="GO" id="GO:0045259">
    <property type="term" value="C:proton-transporting ATP synthase complex"/>
    <property type="evidence" value="ECO:0007669"/>
    <property type="project" value="EnsemblFungi"/>
</dbReference>
<dbReference type="InterPro" id="IPR021278">
    <property type="entry name" value="ATP19"/>
</dbReference>
<protein>
    <recommendedName>
        <fullName evidence="6">ATP synthase subunit K, mitochondrial</fullName>
    </recommendedName>
</protein>
<evidence type="ECO:0000256" key="2">
    <source>
        <dbReference type="ARBA" id="ARBA00023128"/>
    </source>
</evidence>
<keyword evidence="3" id="KW-0472">Membrane</keyword>
<dbReference type="Proteomes" id="UP000094112">
    <property type="component" value="Unassembled WGS sequence"/>
</dbReference>
<organism evidence="4 5">
    <name type="scientific">Wickerhamomyces anomalus (strain ATCC 58044 / CBS 1984 / NCYC 433 / NRRL Y-366-8)</name>
    <name type="common">Yeast</name>
    <name type="synonym">Hansenula anomala</name>
    <dbReference type="NCBI Taxonomy" id="683960"/>
    <lineage>
        <taxon>Eukaryota</taxon>
        <taxon>Fungi</taxon>
        <taxon>Dikarya</taxon>
        <taxon>Ascomycota</taxon>
        <taxon>Saccharomycotina</taxon>
        <taxon>Saccharomycetes</taxon>
        <taxon>Phaffomycetales</taxon>
        <taxon>Wickerhamomycetaceae</taxon>
        <taxon>Wickerhamomyces</taxon>
    </lineage>
</organism>
<gene>
    <name evidence="4" type="ORF">WICANDRAFT_65352</name>
</gene>
<comment type="subcellular location">
    <subcellularLocation>
        <location evidence="1">Mitochondrion membrane</location>
    </subcellularLocation>
</comment>
<evidence type="ECO:0000256" key="3">
    <source>
        <dbReference type="ARBA" id="ARBA00023136"/>
    </source>
</evidence>
<dbReference type="AlphaFoldDB" id="A0A1E3NVS0"/>
<dbReference type="EMBL" id="KV454214">
    <property type="protein sequence ID" value="ODQ57090.1"/>
    <property type="molecule type" value="Genomic_DNA"/>
</dbReference>
<evidence type="ECO:0008006" key="6">
    <source>
        <dbReference type="Google" id="ProtNLM"/>
    </source>
</evidence>
<dbReference type="Pfam" id="PF11022">
    <property type="entry name" value="ATP19"/>
    <property type="match status" value="1"/>
</dbReference>
<dbReference type="GO" id="GO:0005743">
    <property type="term" value="C:mitochondrial inner membrane"/>
    <property type="evidence" value="ECO:0007669"/>
    <property type="project" value="EnsemblFungi"/>
</dbReference>